<dbReference type="InterPro" id="IPR050490">
    <property type="entry name" value="Bact_solute-bd_prot1"/>
</dbReference>
<comment type="similarity">
    <text evidence="2">Belongs to the bacterial solute-binding protein 1 family.</text>
</comment>
<evidence type="ECO:0000256" key="4">
    <source>
        <dbReference type="ARBA" id="ARBA00017470"/>
    </source>
</evidence>
<dbReference type="Gene3D" id="3.40.190.10">
    <property type="entry name" value="Periplasmic binding protein-like II"/>
    <property type="match status" value="2"/>
</dbReference>
<dbReference type="PANTHER" id="PTHR43649:SF31">
    <property type="entry name" value="SN-GLYCEROL-3-PHOSPHATE-BINDING PERIPLASMIC PROTEIN UGPB"/>
    <property type="match status" value="1"/>
</dbReference>
<accession>A0A1A8XS10</accession>
<dbReference type="InterPro" id="IPR006059">
    <property type="entry name" value="SBP"/>
</dbReference>
<dbReference type="Proteomes" id="UP000199600">
    <property type="component" value="Unassembled WGS sequence"/>
</dbReference>
<proteinExistence type="inferred from homology"/>
<dbReference type="PROSITE" id="PS01037">
    <property type="entry name" value="SBP_BACTERIAL_1"/>
    <property type="match status" value="1"/>
</dbReference>
<evidence type="ECO:0000313" key="9">
    <source>
        <dbReference type="EMBL" id="SBT07267.1"/>
    </source>
</evidence>
<evidence type="ECO:0000313" key="10">
    <source>
        <dbReference type="Proteomes" id="UP000199600"/>
    </source>
</evidence>
<organism evidence="9 10">
    <name type="scientific">Candidatus Propionivibrio aalborgensis</name>
    <dbReference type="NCBI Taxonomy" id="1860101"/>
    <lineage>
        <taxon>Bacteria</taxon>
        <taxon>Pseudomonadati</taxon>
        <taxon>Pseudomonadota</taxon>
        <taxon>Betaproteobacteria</taxon>
        <taxon>Rhodocyclales</taxon>
        <taxon>Rhodocyclaceae</taxon>
        <taxon>Propionivibrio</taxon>
    </lineage>
</organism>
<dbReference type="PANTHER" id="PTHR43649">
    <property type="entry name" value="ARABINOSE-BINDING PROTEIN-RELATED"/>
    <property type="match status" value="1"/>
</dbReference>
<dbReference type="RefSeq" id="WP_222102157.1">
    <property type="nucleotide sequence ID" value="NZ_FLQY01000127.1"/>
</dbReference>
<protein>
    <recommendedName>
        <fullName evidence="4">sn-glycerol-3-phosphate-binding periplasmic protein UgpB</fullName>
    </recommendedName>
</protein>
<dbReference type="SUPFAM" id="SSF53850">
    <property type="entry name" value="Periplasmic binding protein-like II"/>
    <property type="match status" value="1"/>
</dbReference>
<reference evidence="9 10" key="1">
    <citation type="submission" date="2016-06" db="EMBL/GenBank/DDBJ databases">
        <authorList>
            <person name="Kjaerup R.B."/>
            <person name="Dalgaard T.S."/>
            <person name="Juul-Madsen H.R."/>
        </authorList>
    </citation>
    <scope>NUCLEOTIDE SEQUENCE [LARGE SCALE GENOMIC DNA]</scope>
    <source>
        <strain evidence="9">2</strain>
    </source>
</reference>
<dbReference type="Pfam" id="PF13416">
    <property type="entry name" value="SBP_bac_8"/>
    <property type="match status" value="1"/>
</dbReference>
<feature type="signal peptide" evidence="8">
    <location>
        <begin position="1"/>
        <end position="21"/>
    </location>
</feature>
<feature type="chain" id="PRO_5008381720" description="sn-glycerol-3-phosphate-binding periplasmic protein UgpB" evidence="8">
    <location>
        <begin position="22"/>
        <end position="427"/>
    </location>
</feature>
<keyword evidence="7" id="KW-0574">Periplasm</keyword>
<keyword evidence="6 8" id="KW-0732">Signal</keyword>
<evidence type="ECO:0000256" key="2">
    <source>
        <dbReference type="ARBA" id="ARBA00008520"/>
    </source>
</evidence>
<dbReference type="EMBL" id="FLQY01000127">
    <property type="protein sequence ID" value="SBT07267.1"/>
    <property type="molecule type" value="Genomic_DNA"/>
</dbReference>
<evidence type="ECO:0000256" key="7">
    <source>
        <dbReference type="ARBA" id="ARBA00022764"/>
    </source>
</evidence>
<sequence>MNLSFLFMAMGGLILTAPAISAPARASAPAADPVQIELSQQLDEERAERLESLVERFNSQQKNVHLKTVRRIDGDAPKQINLVSFVDHARFITDKVKFKPLHDVMREAKQPLDTSKLSPDLSHGLTDAKGRLYALPVAYSTPVLYYNKAAFRKAGLSPEKPPKSWVEAQEVAGKLADSGSRCPFTTSWPAWVLIDNMSAWNGAPVNDAKGNLAFNGLVQIKHVAMMATWHKSKYFSYFGRRDEADRRFANGECAMLTSTSSLNSALAENKSLEYGVSALPYHDDVQGSPRNTLADGASLWFANGMSPAETKAVAEFIHYIMGPEMQIDLTLSGSFLPITSVARAAASSKLLNENLAGLKVAYVELQGTVSSPTVRVAQDEKLRTIVEEELETVWANKKPAKEALDDAVSRGNAIMEPVQVAKVKRKK</sequence>
<comment type="subcellular location">
    <subcellularLocation>
        <location evidence="1">Periplasm</location>
    </subcellularLocation>
</comment>
<dbReference type="GO" id="GO:0042597">
    <property type="term" value="C:periplasmic space"/>
    <property type="evidence" value="ECO:0007669"/>
    <property type="project" value="UniProtKB-SubCell"/>
</dbReference>
<evidence type="ECO:0000256" key="1">
    <source>
        <dbReference type="ARBA" id="ARBA00004418"/>
    </source>
</evidence>
<evidence type="ECO:0000256" key="5">
    <source>
        <dbReference type="ARBA" id="ARBA00022448"/>
    </source>
</evidence>
<keyword evidence="5" id="KW-0813">Transport</keyword>
<dbReference type="AlphaFoldDB" id="A0A1A8XS10"/>
<comment type="subunit">
    <text evidence="3">The complex is composed of two ATP-binding proteins (UgpC), two transmembrane proteins (UgpA and UgpE) and a solute-binding protein (UgpB).</text>
</comment>
<keyword evidence="10" id="KW-1185">Reference proteome</keyword>
<evidence type="ECO:0000256" key="8">
    <source>
        <dbReference type="SAM" id="SignalP"/>
    </source>
</evidence>
<dbReference type="InterPro" id="IPR006061">
    <property type="entry name" value="SBP_1_CS"/>
</dbReference>
<evidence type="ECO:0000256" key="3">
    <source>
        <dbReference type="ARBA" id="ARBA00011557"/>
    </source>
</evidence>
<name>A0A1A8XS10_9RHOO</name>
<evidence type="ECO:0000256" key="6">
    <source>
        <dbReference type="ARBA" id="ARBA00022729"/>
    </source>
</evidence>
<dbReference type="GO" id="GO:0055085">
    <property type="term" value="P:transmembrane transport"/>
    <property type="evidence" value="ECO:0007669"/>
    <property type="project" value="InterPro"/>
</dbReference>
<gene>
    <name evidence="9" type="ORF">PROAA_2120013</name>
</gene>